<evidence type="ECO:0000256" key="3">
    <source>
        <dbReference type="ARBA" id="ARBA00022692"/>
    </source>
</evidence>
<dbReference type="PANTHER" id="PTHR30213">
    <property type="entry name" value="INNER MEMBRANE PROTEIN YHJD"/>
    <property type="match status" value="1"/>
</dbReference>
<feature type="transmembrane region" description="Helical" evidence="6">
    <location>
        <begin position="36"/>
        <end position="64"/>
    </location>
</feature>
<dbReference type="Pfam" id="PF03631">
    <property type="entry name" value="Virul_fac_BrkB"/>
    <property type="match status" value="1"/>
</dbReference>
<dbReference type="RefSeq" id="WP_270042486.1">
    <property type="nucleotide sequence ID" value="NZ_JAPDOD010000023.1"/>
</dbReference>
<keyword evidence="5 6" id="KW-0472">Membrane</keyword>
<feature type="transmembrane region" description="Helical" evidence="6">
    <location>
        <begin position="179"/>
        <end position="202"/>
    </location>
</feature>
<evidence type="ECO:0000256" key="1">
    <source>
        <dbReference type="ARBA" id="ARBA00004651"/>
    </source>
</evidence>
<dbReference type="EMBL" id="JAPDOD010000023">
    <property type="protein sequence ID" value="MDA0163243.1"/>
    <property type="molecule type" value="Genomic_DNA"/>
</dbReference>
<comment type="caution">
    <text evidence="7">The sequence shown here is derived from an EMBL/GenBank/DDBJ whole genome shotgun (WGS) entry which is preliminary data.</text>
</comment>
<dbReference type="NCBIfam" id="TIGR00765">
    <property type="entry name" value="yihY_not_rbn"/>
    <property type="match status" value="1"/>
</dbReference>
<evidence type="ECO:0000256" key="4">
    <source>
        <dbReference type="ARBA" id="ARBA00022989"/>
    </source>
</evidence>
<accession>A0A9X3S777</accession>
<evidence type="ECO:0000256" key="5">
    <source>
        <dbReference type="ARBA" id="ARBA00023136"/>
    </source>
</evidence>
<feature type="transmembrane region" description="Helical" evidence="6">
    <location>
        <begin position="146"/>
        <end position="167"/>
    </location>
</feature>
<dbReference type="InterPro" id="IPR017039">
    <property type="entry name" value="Virul_fac_BrkB"/>
</dbReference>
<evidence type="ECO:0000313" key="7">
    <source>
        <dbReference type="EMBL" id="MDA0163243.1"/>
    </source>
</evidence>
<name>A0A9X3S777_9ACTN</name>
<keyword evidence="4 6" id="KW-1133">Transmembrane helix</keyword>
<organism evidence="7 8">
    <name type="scientific">Solirubrobacter ginsenosidimutans</name>
    <dbReference type="NCBI Taxonomy" id="490573"/>
    <lineage>
        <taxon>Bacteria</taxon>
        <taxon>Bacillati</taxon>
        <taxon>Actinomycetota</taxon>
        <taxon>Thermoleophilia</taxon>
        <taxon>Solirubrobacterales</taxon>
        <taxon>Solirubrobacteraceae</taxon>
        <taxon>Solirubrobacter</taxon>
    </lineage>
</organism>
<proteinExistence type="predicted"/>
<comment type="subcellular location">
    <subcellularLocation>
        <location evidence="1">Cell membrane</location>
        <topology evidence="1">Multi-pass membrane protein</topology>
    </subcellularLocation>
</comment>
<reference evidence="7" key="1">
    <citation type="submission" date="2022-10" db="EMBL/GenBank/DDBJ databases">
        <title>The WGS of Solirubrobacter ginsenosidimutans DSM 21036.</title>
        <authorList>
            <person name="Jiang Z."/>
        </authorList>
    </citation>
    <scope>NUCLEOTIDE SEQUENCE</scope>
    <source>
        <strain evidence="7">DSM 21036</strain>
    </source>
</reference>
<feature type="transmembrane region" description="Helical" evidence="6">
    <location>
        <begin position="101"/>
        <end position="125"/>
    </location>
</feature>
<evidence type="ECO:0000313" key="8">
    <source>
        <dbReference type="Proteomes" id="UP001149140"/>
    </source>
</evidence>
<dbReference type="AlphaFoldDB" id="A0A9X3S777"/>
<dbReference type="PANTHER" id="PTHR30213:SF1">
    <property type="entry name" value="INNER MEMBRANE PROTEIN YHJD"/>
    <property type="match status" value="1"/>
</dbReference>
<evidence type="ECO:0000256" key="6">
    <source>
        <dbReference type="SAM" id="Phobius"/>
    </source>
</evidence>
<dbReference type="GO" id="GO:0005886">
    <property type="term" value="C:plasma membrane"/>
    <property type="evidence" value="ECO:0007669"/>
    <property type="project" value="UniProtKB-SubCell"/>
</dbReference>
<gene>
    <name evidence="7" type="ORF">OM076_23415</name>
</gene>
<sequence>MPSRVLAAVDGYQRRHRWLGFPIAVVYKFFDDQGSYLAALIAYYGFLSLFPLLLLLVTILGFALDGNPDLQADLFNSALAQFPVVGTQLRENVHSLTGSGAGLAIGIVVLLYGCLGVAGALQNAFNRAWAVPHHRRPNPIVARLRSLLLLLVLGAGVLVTTVLAALTTGADAYGADVGGALRMGAIVLAVLANFGLFTIAFRVLTASEIATRDLLVGAVVAAVGWQAMQILGTYFVTHSLKGTQEAYGVFGLVLGLIAWIYVLALLTVLATEINVVIARHLWPRALLTPFTDSVELTGADERAYTGYAGSEARKGFEVIDVGFEKPAGDDPER</sequence>
<evidence type="ECO:0000256" key="2">
    <source>
        <dbReference type="ARBA" id="ARBA00022475"/>
    </source>
</evidence>
<protein>
    <submittedName>
        <fullName evidence="7">YihY/virulence factor BrkB family protein</fullName>
    </submittedName>
</protein>
<feature type="transmembrane region" description="Helical" evidence="6">
    <location>
        <begin position="247"/>
        <end position="270"/>
    </location>
</feature>
<keyword evidence="8" id="KW-1185">Reference proteome</keyword>
<keyword evidence="3 6" id="KW-0812">Transmembrane</keyword>
<dbReference type="Proteomes" id="UP001149140">
    <property type="component" value="Unassembled WGS sequence"/>
</dbReference>
<feature type="transmembrane region" description="Helical" evidence="6">
    <location>
        <begin position="214"/>
        <end position="235"/>
    </location>
</feature>
<keyword evidence="2" id="KW-1003">Cell membrane</keyword>